<dbReference type="AlphaFoldDB" id="A0A2U8FD96"/>
<accession>A0A2U8FD96</accession>
<dbReference type="Pfam" id="PF05193">
    <property type="entry name" value="Peptidase_M16_C"/>
    <property type="match status" value="1"/>
</dbReference>
<dbReference type="InterPro" id="IPR050361">
    <property type="entry name" value="MPP/UQCRC_Complex"/>
</dbReference>
<gene>
    <name evidence="3" type="ORF">CDV25_05175</name>
</gene>
<feature type="domain" description="Peptidase M16 N-terminal" evidence="1">
    <location>
        <begin position="42"/>
        <end position="163"/>
    </location>
</feature>
<dbReference type="GO" id="GO:0046872">
    <property type="term" value="F:metal ion binding"/>
    <property type="evidence" value="ECO:0007669"/>
    <property type="project" value="InterPro"/>
</dbReference>
<dbReference type="SUPFAM" id="SSF63411">
    <property type="entry name" value="LuxS/MPP-like metallohydrolase"/>
    <property type="match status" value="2"/>
</dbReference>
<dbReference type="PANTHER" id="PTHR11851">
    <property type="entry name" value="METALLOPROTEASE"/>
    <property type="match status" value="1"/>
</dbReference>
<organism evidence="3 4">
    <name type="scientific">Helicobacter apodemus</name>
    <dbReference type="NCBI Taxonomy" id="135569"/>
    <lineage>
        <taxon>Bacteria</taxon>
        <taxon>Pseudomonadati</taxon>
        <taxon>Campylobacterota</taxon>
        <taxon>Epsilonproteobacteria</taxon>
        <taxon>Campylobacterales</taxon>
        <taxon>Helicobacteraceae</taxon>
        <taxon>Helicobacter</taxon>
    </lineage>
</organism>
<reference evidence="3 4" key="1">
    <citation type="submission" date="2017-06" db="EMBL/GenBank/DDBJ databases">
        <title>Complete genome of Helicobacter apodemus.</title>
        <authorList>
            <person name="Cho S."/>
        </authorList>
    </citation>
    <scope>NUCLEOTIDE SEQUENCE [LARGE SCALE GENOMIC DNA]</scope>
    <source>
        <strain evidence="4">SNUVETPUB-15-01</strain>
    </source>
</reference>
<dbReference type="KEGG" id="had:CDV25_05175"/>
<dbReference type="InterPro" id="IPR007863">
    <property type="entry name" value="Peptidase_M16_C"/>
</dbReference>
<evidence type="ECO:0000313" key="4">
    <source>
        <dbReference type="Proteomes" id="UP000244890"/>
    </source>
</evidence>
<name>A0A2U8FD96_9HELI</name>
<dbReference type="Pfam" id="PF00675">
    <property type="entry name" value="Peptidase_M16"/>
    <property type="match status" value="1"/>
</dbReference>
<dbReference type="Proteomes" id="UP000244890">
    <property type="component" value="Chromosome"/>
</dbReference>
<dbReference type="EMBL" id="CP021886">
    <property type="protein sequence ID" value="AWI34221.1"/>
    <property type="molecule type" value="Genomic_DNA"/>
</dbReference>
<evidence type="ECO:0000259" key="2">
    <source>
        <dbReference type="Pfam" id="PF05193"/>
    </source>
</evidence>
<protein>
    <submittedName>
        <fullName evidence="3">Peptidase M16</fullName>
    </submittedName>
</protein>
<dbReference type="InterPro" id="IPR011249">
    <property type="entry name" value="Metalloenz_LuxS/M16"/>
</dbReference>
<evidence type="ECO:0000259" key="1">
    <source>
        <dbReference type="Pfam" id="PF00675"/>
    </source>
</evidence>
<dbReference type="Gene3D" id="3.30.830.10">
    <property type="entry name" value="Metalloenzyme, LuxS/M16 peptidase-like"/>
    <property type="match status" value="2"/>
</dbReference>
<dbReference type="RefSeq" id="WP_108911053.1">
    <property type="nucleotide sequence ID" value="NZ_CP021886.1"/>
</dbReference>
<proteinExistence type="predicted"/>
<evidence type="ECO:0000313" key="3">
    <source>
        <dbReference type="EMBL" id="AWI34221.1"/>
    </source>
</evidence>
<dbReference type="InterPro" id="IPR011765">
    <property type="entry name" value="Pept_M16_N"/>
</dbReference>
<dbReference type="OrthoDB" id="9811314at2"/>
<feature type="domain" description="Peptidase M16 C-terminal" evidence="2">
    <location>
        <begin position="169"/>
        <end position="345"/>
    </location>
</feature>
<sequence length="413" mass="46215">MAAELKNVEIKGVDIPIIYEQNVQLPLFYVQIIFKGAGGISNKEIYGLSDLTSSILNEGTKELGVTKFSQKLEEKALSLEVESRFETMSFTLSGMKKESQAGFRLLKSLLQDPNFTQATLEKVKETALTSLLEKESDFDYQANRALNAMIFKDSLLEYPLSGTKESIQKITLKNIQDFYQTFINLKSAIVIAGGDIDFLTITQSLNDVLGGLPEGKAVQIKPIKVHQDEGYKRQVKDTKQAYIYFGAPLEVKDVQKEIARVKVASFVLGGSGFGSRMMEEIRVKRGLAYSAVMHLNAGQTISYAQGYLQTSIDNEKEAKSIVKEVIKEFIQKGITQQELQEAKQYLLGSEPLRNETLSQRLNAAFNNHYRGLPLDFNHKVLQEIANLKLEDVNAYIKNHQEISALTFSVVSAD</sequence>
<dbReference type="PANTHER" id="PTHR11851:SF225">
    <property type="entry name" value="NON-PEPTIDASE HOMOLOG YMXG"/>
    <property type="match status" value="1"/>
</dbReference>